<keyword evidence="1" id="KW-0732">Signal</keyword>
<feature type="signal peptide" evidence="1">
    <location>
        <begin position="1"/>
        <end position="31"/>
    </location>
</feature>
<dbReference type="Proteomes" id="UP000504724">
    <property type="component" value="Chromosome"/>
</dbReference>
<dbReference type="AlphaFoldDB" id="A0A7D4SSB5"/>
<reference evidence="2 3" key="1">
    <citation type="submission" date="2020-05" db="EMBL/GenBank/DDBJ databases">
        <title>Thiomicrorhabdus sediminis sp.nov. and Thiomicrorhabdus xiamenensis sp.nov., novel sulfur-oxidizing bacteria isolated from coastal sediment.</title>
        <authorList>
            <person name="Liu X."/>
        </authorList>
    </citation>
    <scope>NUCLEOTIDE SEQUENCE [LARGE SCALE GENOMIC DNA]</scope>
    <source>
        <strain evidence="2 3">G2</strain>
    </source>
</reference>
<organism evidence="2 3">
    <name type="scientific">Thiomicrorhabdus xiamenensis</name>
    <dbReference type="NCBI Taxonomy" id="2739063"/>
    <lineage>
        <taxon>Bacteria</taxon>
        <taxon>Pseudomonadati</taxon>
        <taxon>Pseudomonadota</taxon>
        <taxon>Gammaproteobacteria</taxon>
        <taxon>Thiotrichales</taxon>
        <taxon>Piscirickettsiaceae</taxon>
        <taxon>Thiomicrorhabdus</taxon>
    </lineage>
</organism>
<protein>
    <submittedName>
        <fullName evidence="2">DUF481 domain-containing protein</fullName>
    </submittedName>
</protein>
<gene>
    <name evidence="2" type="ORF">HQN79_06320</name>
</gene>
<name>A0A7D4SSB5_9GAMM</name>
<evidence type="ECO:0000313" key="3">
    <source>
        <dbReference type="Proteomes" id="UP000504724"/>
    </source>
</evidence>
<sequence length="248" mass="27522">MHLNRHNSTTKRSGIVLSTLLAATLASPVMADGLSGSGELGYSDSDGNTVSTSLYGSLKAKYTQPVYEVKTLIEANYKSENDIQTQERYLLDAQMNRFYNEAHNYYSFVGARFEKSKFEGVDLDATYTLGLGKELYKTTSTQFLVELGVGYQTIDYSDDFGNGSEDQVIGRFKAEVTHKLTQYADFSQDVTATFGEANTKTEANTAVKVKMAEKLRLSVGYKYRHNSDPADGALKLDTQTLVTLVYDF</sequence>
<dbReference type="EMBL" id="CP054020">
    <property type="protein sequence ID" value="QKI89203.1"/>
    <property type="molecule type" value="Genomic_DNA"/>
</dbReference>
<evidence type="ECO:0000256" key="1">
    <source>
        <dbReference type="SAM" id="SignalP"/>
    </source>
</evidence>
<dbReference type="Pfam" id="PF04338">
    <property type="entry name" value="DUF481"/>
    <property type="match status" value="1"/>
</dbReference>
<proteinExistence type="predicted"/>
<keyword evidence="3" id="KW-1185">Reference proteome</keyword>
<dbReference type="RefSeq" id="WP_173285102.1">
    <property type="nucleotide sequence ID" value="NZ_CP054020.1"/>
</dbReference>
<feature type="chain" id="PRO_5028996926" evidence="1">
    <location>
        <begin position="32"/>
        <end position="248"/>
    </location>
</feature>
<dbReference type="KEGG" id="txa:HQN79_06320"/>
<dbReference type="InterPro" id="IPR007433">
    <property type="entry name" value="DUF481"/>
</dbReference>
<evidence type="ECO:0000313" key="2">
    <source>
        <dbReference type="EMBL" id="QKI89203.1"/>
    </source>
</evidence>
<accession>A0A7D4SSB5</accession>